<feature type="region of interest" description="Disordered" evidence="1">
    <location>
        <begin position="37"/>
        <end position="332"/>
    </location>
</feature>
<dbReference type="InterPro" id="IPR003034">
    <property type="entry name" value="SAP_dom"/>
</dbReference>
<feature type="compositionally biased region" description="Basic and acidic residues" evidence="1">
    <location>
        <begin position="73"/>
        <end position="86"/>
    </location>
</feature>
<feature type="compositionally biased region" description="Low complexity" evidence="1">
    <location>
        <begin position="318"/>
        <end position="330"/>
    </location>
</feature>
<feature type="compositionally biased region" description="Basic and acidic residues" evidence="1">
    <location>
        <begin position="37"/>
        <end position="49"/>
    </location>
</feature>
<dbReference type="PANTHER" id="PTHR47031:SF3">
    <property type="entry name" value="SAP DOMAIN-CONTAINING PROTEIN"/>
    <property type="match status" value="1"/>
</dbReference>
<protein>
    <recommendedName>
        <fullName evidence="2">SAP domain-containing protein</fullName>
    </recommendedName>
</protein>
<name>A0A6A5V575_9PLEO</name>
<gene>
    <name evidence="3" type="ORF">BU23DRAFT_508527</name>
</gene>
<sequence>MTEYNKETVATLRGLLKDRGIPSTGLTRKAQIVEKLEEWDGREGGGKAEEEGEGTTVGGTPEVTAGAVNAPVSEKETPVEESKAEETAEVTANAPEHKDETPAEATPEGTANTPVPEETTGPEVQEDGIAASAPKDDSQPSAEAADQAQLASESNATDFACTNKTPSPSPDEKQSIEKPELVPNPERSSTTTADPSRLNTEELEADTRKRKRRSQTPEISTQEVRAKKPRPSDDAVREDAPAQDEDTVMEQRAPEEAEKELDEKAMEQEAINGHQQAEPNEPDAPADEDVQAPKDTVREPESRPQTEKKDRYREAFKPASSSTPADAPPDLYEDHRAVSPALHPATPALYIRNLMRPLRPEPLRAHLVSLASPPGADPDPDMLTALFLDNMKTHALVRFASTTAAARVRAAMHGTIWPPEANRKDLWVDFIPDASCQVWITQEEDAMAAEKEARAAGRPIAAKKFEVVYEPSSSDADDRDGVSTYTAIFQEVGASAAPFNPPKAPRNHVPPAPAPIPAPIRHSAEQSFKTLDELFSSTAAKPKLYFLPVSDVRAEARLKELAQETSRDWAPGEKRKGRGMRAVTRLDQKVRFTFGEVDSVVEAGGDFGPWSESGGGGGFRGRGGWRGRGRGGGWRS</sequence>
<proteinExistence type="predicted"/>
<organism evidence="3 4">
    <name type="scientific">Bimuria novae-zelandiae CBS 107.79</name>
    <dbReference type="NCBI Taxonomy" id="1447943"/>
    <lineage>
        <taxon>Eukaryota</taxon>
        <taxon>Fungi</taxon>
        <taxon>Dikarya</taxon>
        <taxon>Ascomycota</taxon>
        <taxon>Pezizomycotina</taxon>
        <taxon>Dothideomycetes</taxon>
        <taxon>Pleosporomycetidae</taxon>
        <taxon>Pleosporales</taxon>
        <taxon>Massarineae</taxon>
        <taxon>Didymosphaeriaceae</taxon>
        <taxon>Bimuria</taxon>
    </lineage>
</organism>
<feature type="compositionally biased region" description="Basic and acidic residues" evidence="1">
    <location>
        <begin position="170"/>
        <end position="180"/>
    </location>
</feature>
<dbReference type="PANTHER" id="PTHR47031">
    <property type="entry name" value="SAP DNA-BINDING DOMAIN-CONTAINING PROTEIN"/>
    <property type="match status" value="1"/>
</dbReference>
<feature type="compositionally biased region" description="Acidic residues" evidence="1">
    <location>
        <begin position="280"/>
        <end position="290"/>
    </location>
</feature>
<feature type="compositionally biased region" description="Basic and acidic residues" evidence="1">
    <location>
        <begin position="252"/>
        <end position="267"/>
    </location>
</feature>
<evidence type="ECO:0000313" key="3">
    <source>
        <dbReference type="EMBL" id="KAF1972381.1"/>
    </source>
</evidence>
<dbReference type="OrthoDB" id="5348404at2759"/>
<feature type="compositionally biased region" description="Polar residues" evidence="1">
    <location>
        <begin position="186"/>
        <end position="198"/>
    </location>
</feature>
<dbReference type="Pfam" id="PF16294">
    <property type="entry name" value="RSB_motif"/>
    <property type="match status" value="1"/>
</dbReference>
<dbReference type="EMBL" id="ML976687">
    <property type="protein sequence ID" value="KAF1972381.1"/>
    <property type="molecule type" value="Genomic_DNA"/>
</dbReference>
<feature type="compositionally biased region" description="Low complexity" evidence="1">
    <location>
        <begin position="58"/>
        <end position="68"/>
    </location>
</feature>
<dbReference type="Pfam" id="PF02037">
    <property type="entry name" value="SAP"/>
    <property type="match status" value="1"/>
</dbReference>
<feature type="compositionally biased region" description="Basic and acidic residues" evidence="1">
    <location>
        <begin position="224"/>
        <end position="240"/>
    </location>
</feature>
<feature type="region of interest" description="Disordered" evidence="1">
    <location>
        <begin position="496"/>
        <end position="519"/>
    </location>
</feature>
<evidence type="ECO:0000313" key="4">
    <source>
        <dbReference type="Proteomes" id="UP000800036"/>
    </source>
</evidence>
<feature type="non-terminal residue" evidence="3">
    <location>
        <position position="636"/>
    </location>
</feature>
<dbReference type="InterPro" id="IPR032552">
    <property type="entry name" value="RSB_motif"/>
</dbReference>
<reference evidence="3" key="1">
    <citation type="journal article" date="2020" name="Stud. Mycol.">
        <title>101 Dothideomycetes genomes: a test case for predicting lifestyles and emergence of pathogens.</title>
        <authorList>
            <person name="Haridas S."/>
            <person name="Albert R."/>
            <person name="Binder M."/>
            <person name="Bloem J."/>
            <person name="Labutti K."/>
            <person name="Salamov A."/>
            <person name="Andreopoulos B."/>
            <person name="Baker S."/>
            <person name="Barry K."/>
            <person name="Bills G."/>
            <person name="Bluhm B."/>
            <person name="Cannon C."/>
            <person name="Castanera R."/>
            <person name="Culley D."/>
            <person name="Daum C."/>
            <person name="Ezra D."/>
            <person name="Gonzalez J."/>
            <person name="Henrissat B."/>
            <person name="Kuo A."/>
            <person name="Liang C."/>
            <person name="Lipzen A."/>
            <person name="Lutzoni F."/>
            <person name="Magnuson J."/>
            <person name="Mondo S."/>
            <person name="Nolan M."/>
            <person name="Ohm R."/>
            <person name="Pangilinan J."/>
            <person name="Park H.-J."/>
            <person name="Ramirez L."/>
            <person name="Alfaro M."/>
            <person name="Sun H."/>
            <person name="Tritt A."/>
            <person name="Yoshinaga Y."/>
            <person name="Zwiers L.-H."/>
            <person name="Turgeon B."/>
            <person name="Goodwin S."/>
            <person name="Spatafora J."/>
            <person name="Crous P."/>
            <person name="Grigoriev I."/>
        </authorList>
    </citation>
    <scope>NUCLEOTIDE SEQUENCE</scope>
    <source>
        <strain evidence="3">CBS 107.79</strain>
    </source>
</reference>
<keyword evidence="4" id="KW-1185">Reference proteome</keyword>
<dbReference type="Gene3D" id="1.10.720.30">
    <property type="entry name" value="SAP domain"/>
    <property type="match status" value="1"/>
</dbReference>
<evidence type="ECO:0000259" key="2">
    <source>
        <dbReference type="Pfam" id="PF02037"/>
    </source>
</evidence>
<evidence type="ECO:0000256" key="1">
    <source>
        <dbReference type="SAM" id="MobiDB-lite"/>
    </source>
</evidence>
<feature type="compositionally biased region" description="Basic and acidic residues" evidence="1">
    <location>
        <begin position="291"/>
        <end position="316"/>
    </location>
</feature>
<dbReference type="Proteomes" id="UP000800036">
    <property type="component" value="Unassembled WGS sequence"/>
</dbReference>
<dbReference type="AlphaFoldDB" id="A0A6A5V575"/>
<feature type="compositionally biased region" description="Polar residues" evidence="1">
    <location>
        <begin position="149"/>
        <end position="166"/>
    </location>
</feature>
<feature type="domain" description="SAP" evidence="2">
    <location>
        <begin position="4"/>
        <end position="40"/>
    </location>
</feature>
<feature type="region of interest" description="Disordered" evidence="1">
    <location>
        <begin position="606"/>
        <end position="636"/>
    </location>
</feature>
<feature type="compositionally biased region" description="Pro residues" evidence="1">
    <location>
        <begin position="499"/>
        <end position="518"/>
    </location>
</feature>
<feature type="compositionally biased region" description="Gly residues" evidence="1">
    <location>
        <begin position="613"/>
        <end position="622"/>
    </location>
</feature>
<accession>A0A6A5V575</accession>
<dbReference type="InterPro" id="IPR036361">
    <property type="entry name" value="SAP_dom_sf"/>
</dbReference>